<proteinExistence type="predicted"/>
<reference evidence="2" key="1">
    <citation type="submission" date="2014-11" db="EMBL/GenBank/DDBJ databases">
        <authorList>
            <person name="Amaro Gonzalez C."/>
        </authorList>
    </citation>
    <scope>NUCLEOTIDE SEQUENCE</scope>
</reference>
<accession>A0A0E9SUV8</accession>
<protein>
    <submittedName>
        <fullName evidence="2">Uncharacterized protein</fullName>
    </submittedName>
</protein>
<keyword evidence="1" id="KW-1133">Transmembrane helix</keyword>
<evidence type="ECO:0000256" key="1">
    <source>
        <dbReference type="SAM" id="Phobius"/>
    </source>
</evidence>
<sequence>MELEGQIDLVGIPYYFVGFQFYSFFLCSHSFLLNCPIFPIIFCSYSTINVKKESLQGQLHGD</sequence>
<dbReference type="EMBL" id="GBXM01064274">
    <property type="protein sequence ID" value="JAH44303.1"/>
    <property type="molecule type" value="Transcribed_RNA"/>
</dbReference>
<feature type="transmembrane region" description="Helical" evidence="1">
    <location>
        <begin position="20"/>
        <end position="42"/>
    </location>
</feature>
<keyword evidence="1" id="KW-0812">Transmembrane</keyword>
<dbReference type="AlphaFoldDB" id="A0A0E9SUV8"/>
<keyword evidence="1" id="KW-0472">Membrane</keyword>
<name>A0A0E9SUV8_ANGAN</name>
<reference evidence="2" key="2">
    <citation type="journal article" date="2015" name="Fish Shellfish Immunol.">
        <title>Early steps in the European eel (Anguilla anguilla)-Vibrio vulnificus interaction in the gills: Role of the RtxA13 toxin.</title>
        <authorList>
            <person name="Callol A."/>
            <person name="Pajuelo D."/>
            <person name="Ebbesson L."/>
            <person name="Teles M."/>
            <person name="MacKenzie S."/>
            <person name="Amaro C."/>
        </authorList>
    </citation>
    <scope>NUCLEOTIDE SEQUENCE</scope>
</reference>
<organism evidence="2">
    <name type="scientific">Anguilla anguilla</name>
    <name type="common">European freshwater eel</name>
    <name type="synonym">Muraena anguilla</name>
    <dbReference type="NCBI Taxonomy" id="7936"/>
    <lineage>
        <taxon>Eukaryota</taxon>
        <taxon>Metazoa</taxon>
        <taxon>Chordata</taxon>
        <taxon>Craniata</taxon>
        <taxon>Vertebrata</taxon>
        <taxon>Euteleostomi</taxon>
        <taxon>Actinopterygii</taxon>
        <taxon>Neopterygii</taxon>
        <taxon>Teleostei</taxon>
        <taxon>Anguilliformes</taxon>
        <taxon>Anguillidae</taxon>
        <taxon>Anguilla</taxon>
    </lineage>
</organism>
<evidence type="ECO:0000313" key="2">
    <source>
        <dbReference type="EMBL" id="JAH44303.1"/>
    </source>
</evidence>